<reference evidence="2" key="4">
    <citation type="submission" date="2025-08" db="UniProtKB">
        <authorList>
            <consortium name="Ensembl"/>
        </authorList>
    </citation>
    <scope>IDENTIFICATION</scope>
</reference>
<dbReference type="Proteomes" id="UP000314983">
    <property type="component" value="Chromosome 3"/>
</dbReference>
<dbReference type="GeneTree" id="ENSGT01030000234571"/>
<reference evidence="2" key="5">
    <citation type="submission" date="2025-09" db="UniProtKB">
        <authorList>
            <consortium name="Ensembl"/>
        </authorList>
    </citation>
    <scope>IDENTIFICATION</scope>
</reference>
<dbReference type="PANTHER" id="PTHR12845:SF10">
    <property type="entry name" value="EPHEXIN-1-LIKE"/>
    <property type="match status" value="1"/>
</dbReference>
<dbReference type="SUPFAM" id="SSF48065">
    <property type="entry name" value="DBL homology domain (DH-domain)"/>
    <property type="match status" value="1"/>
</dbReference>
<reference evidence="3" key="1">
    <citation type="journal article" date="2014" name="Science">
        <title>Nonhuman genetics. Genomic basis for the convergent evolution of electric organs.</title>
        <authorList>
            <person name="Gallant J.R."/>
            <person name="Traeger L.L."/>
            <person name="Volkening J.D."/>
            <person name="Moffett H."/>
            <person name="Chen P.H."/>
            <person name="Novina C.D."/>
            <person name="Phillips G.N.Jr."/>
            <person name="Anand R."/>
            <person name="Wells G.B."/>
            <person name="Pinch M."/>
            <person name="Guth R."/>
            <person name="Unguez G.A."/>
            <person name="Albert J.S."/>
            <person name="Zakon H.H."/>
            <person name="Samanta M.P."/>
            <person name="Sussman M.R."/>
        </authorList>
    </citation>
    <scope>NUCLEOTIDE SEQUENCE [LARGE SCALE GENOMIC DNA]</scope>
</reference>
<dbReference type="InterPro" id="IPR000219">
    <property type="entry name" value="DH_dom"/>
</dbReference>
<reference evidence="2" key="3">
    <citation type="submission" date="2020-05" db="EMBL/GenBank/DDBJ databases">
        <title>Electrophorus electricus (electric eel) genome, fEleEle1, primary haplotype.</title>
        <authorList>
            <person name="Myers G."/>
            <person name="Meyer A."/>
            <person name="Fedrigo O."/>
            <person name="Formenti G."/>
            <person name="Rhie A."/>
            <person name="Tracey A."/>
            <person name="Sims Y."/>
            <person name="Jarvis E.D."/>
        </authorList>
    </citation>
    <scope>NUCLEOTIDE SEQUENCE [LARGE SCALE GENOMIC DNA]</scope>
</reference>
<evidence type="ECO:0000313" key="2">
    <source>
        <dbReference type="Ensembl" id="ENSEEEP00000009579.2"/>
    </source>
</evidence>
<accession>A0A4W4EBZ0</accession>
<dbReference type="Pfam" id="PF00621">
    <property type="entry name" value="RhoGEF"/>
    <property type="match status" value="1"/>
</dbReference>
<dbReference type="InterPro" id="IPR035899">
    <property type="entry name" value="DBL_dom_sf"/>
</dbReference>
<dbReference type="Ensembl" id="ENSEEET00000009697.2">
    <property type="protein sequence ID" value="ENSEEEP00000009579.2"/>
    <property type="gene ID" value="ENSEEEG00000004892.2"/>
</dbReference>
<proteinExistence type="predicted"/>
<reference evidence="3" key="2">
    <citation type="journal article" date="2017" name="Sci. Adv.">
        <title>A tail of two voltages: Proteomic comparison of the three electric organs of the electric eel.</title>
        <authorList>
            <person name="Traeger L.L."/>
            <person name="Sabat G."/>
            <person name="Barrett-Wilt G.A."/>
            <person name="Wells G.B."/>
            <person name="Sussman M.R."/>
        </authorList>
    </citation>
    <scope>NUCLEOTIDE SEQUENCE [LARGE SCALE GENOMIC DNA]</scope>
</reference>
<feature type="domain" description="DH" evidence="1">
    <location>
        <begin position="1"/>
        <end position="144"/>
    </location>
</feature>
<dbReference type="PROSITE" id="PS50010">
    <property type="entry name" value="DH_2"/>
    <property type="match status" value="1"/>
</dbReference>
<evidence type="ECO:0000313" key="3">
    <source>
        <dbReference type="Proteomes" id="UP000314983"/>
    </source>
</evidence>
<protein>
    <recommendedName>
        <fullName evidence="1">DH domain-containing protein</fullName>
    </recommendedName>
</protein>
<evidence type="ECO:0000259" key="1">
    <source>
        <dbReference type="PROSITE" id="PS50010"/>
    </source>
</evidence>
<dbReference type="Gene3D" id="1.20.900.10">
    <property type="entry name" value="Dbl homology (DH) domain"/>
    <property type="match status" value="1"/>
</dbReference>
<organism evidence="2 3">
    <name type="scientific">Electrophorus electricus</name>
    <name type="common">Electric eel</name>
    <name type="synonym">Gymnotus electricus</name>
    <dbReference type="NCBI Taxonomy" id="8005"/>
    <lineage>
        <taxon>Eukaryota</taxon>
        <taxon>Metazoa</taxon>
        <taxon>Chordata</taxon>
        <taxon>Craniata</taxon>
        <taxon>Vertebrata</taxon>
        <taxon>Euteleostomi</taxon>
        <taxon>Actinopterygii</taxon>
        <taxon>Neopterygii</taxon>
        <taxon>Teleostei</taxon>
        <taxon>Ostariophysi</taxon>
        <taxon>Gymnotiformes</taxon>
        <taxon>Gymnotoidei</taxon>
        <taxon>Gymnotidae</taxon>
        <taxon>Electrophorus</taxon>
    </lineage>
</organism>
<dbReference type="InterPro" id="IPR047271">
    <property type="entry name" value="Ephexin-like"/>
</dbReference>
<dbReference type="AlphaFoldDB" id="A0A4W4EBZ0"/>
<name>A0A4W4EBZ0_ELEEL</name>
<dbReference type="PANTHER" id="PTHR12845">
    <property type="entry name" value="GUANINE NUCLEOTIDE EXCHANGE FACTOR"/>
    <property type="match status" value="1"/>
</dbReference>
<keyword evidence="3" id="KW-1185">Reference proteome</keyword>
<sequence length="155" mass="17658">MQNSMYEVFTSEQMYLDGLTVAVDHFQNSQELNSVLTSIDILFIPLSMAMCVSSFLSLMVQKLDSSLFCDVICDVVHQYATGPFDFYVDYIRNMPYQNCHIVPRVVEVLSKLEEHPCCNRLPLESFLCLPFQRISRLKILMEVISTSGIIITLAG</sequence>
<dbReference type="GO" id="GO:0005085">
    <property type="term" value="F:guanyl-nucleotide exchange factor activity"/>
    <property type="evidence" value="ECO:0007669"/>
    <property type="project" value="InterPro"/>
</dbReference>